<name>A0A8S0THH0_OLEEU</name>
<dbReference type="OrthoDB" id="546456at2759"/>
<dbReference type="InterPro" id="IPR038052">
    <property type="entry name" value="Chaperonin_RbcX_sf"/>
</dbReference>
<dbReference type="SUPFAM" id="SSF158615">
    <property type="entry name" value="RbcX-like"/>
    <property type="match status" value="1"/>
</dbReference>
<keyword evidence="2" id="KW-0143">Chaperone</keyword>
<dbReference type="PANTHER" id="PTHR33791">
    <property type="entry name" value="CHAPERONIN-LIKE RBCX PROTEIN 1, CHLOROPLASTIC"/>
    <property type="match status" value="1"/>
</dbReference>
<evidence type="ECO:0000313" key="5">
    <source>
        <dbReference type="Proteomes" id="UP000594638"/>
    </source>
</evidence>
<keyword evidence="5" id="KW-1185">Reference proteome</keyword>
<reference evidence="4 5" key="1">
    <citation type="submission" date="2019-12" db="EMBL/GenBank/DDBJ databases">
        <authorList>
            <person name="Alioto T."/>
            <person name="Alioto T."/>
            <person name="Gomez Garrido J."/>
        </authorList>
    </citation>
    <scope>NUCLEOTIDE SEQUENCE [LARGE SCALE GENOMIC DNA]</scope>
</reference>
<gene>
    <name evidence="4" type="ORF">OLEA9_A033527</name>
</gene>
<proteinExistence type="predicted"/>
<dbReference type="InterPro" id="IPR003435">
    <property type="entry name" value="Chaperonin_RcbX"/>
</dbReference>
<keyword evidence="3" id="KW-0120">Carbon dioxide fixation</keyword>
<dbReference type="GO" id="GO:0015979">
    <property type="term" value="P:photosynthesis"/>
    <property type="evidence" value="ECO:0007669"/>
    <property type="project" value="UniProtKB-KW"/>
</dbReference>
<dbReference type="PANTHER" id="PTHR33791:SF11">
    <property type="entry name" value="CHAPERONIN-LIKE RBCX PROTEIN"/>
    <property type="match status" value="1"/>
</dbReference>
<evidence type="ECO:0000256" key="1">
    <source>
        <dbReference type="ARBA" id="ARBA00022531"/>
    </source>
</evidence>
<keyword evidence="1" id="KW-0602">Photosynthesis</keyword>
<dbReference type="GO" id="GO:0110102">
    <property type="term" value="P:ribulose bisphosphate carboxylase complex assembly"/>
    <property type="evidence" value="ECO:0007669"/>
    <property type="project" value="InterPro"/>
</dbReference>
<dbReference type="GO" id="GO:0044183">
    <property type="term" value="F:protein folding chaperone"/>
    <property type="evidence" value="ECO:0007669"/>
    <property type="project" value="InterPro"/>
</dbReference>
<organism evidence="4 5">
    <name type="scientific">Olea europaea subsp. europaea</name>
    <dbReference type="NCBI Taxonomy" id="158383"/>
    <lineage>
        <taxon>Eukaryota</taxon>
        <taxon>Viridiplantae</taxon>
        <taxon>Streptophyta</taxon>
        <taxon>Embryophyta</taxon>
        <taxon>Tracheophyta</taxon>
        <taxon>Spermatophyta</taxon>
        <taxon>Magnoliopsida</taxon>
        <taxon>eudicotyledons</taxon>
        <taxon>Gunneridae</taxon>
        <taxon>Pentapetalae</taxon>
        <taxon>asterids</taxon>
        <taxon>lamiids</taxon>
        <taxon>Lamiales</taxon>
        <taxon>Oleaceae</taxon>
        <taxon>Oleeae</taxon>
        <taxon>Olea</taxon>
    </lineage>
</organism>
<dbReference type="Pfam" id="PF02341">
    <property type="entry name" value="RbcX"/>
    <property type="match status" value="1"/>
</dbReference>
<protein>
    <submittedName>
        <fullName evidence="4">Uncharacterized protein</fullName>
    </submittedName>
</protein>
<dbReference type="GO" id="GO:0015977">
    <property type="term" value="P:carbon fixation"/>
    <property type="evidence" value="ECO:0007669"/>
    <property type="project" value="UniProtKB-KW"/>
</dbReference>
<dbReference type="Proteomes" id="UP000594638">
    <property type="component" value="Unassembled WGS sequence"/>
</dbReference>
<dbReference type="EMBL" id="CACTIH010005881">
    <property type="protein sequence ID" value="CAA3002828.1"/>
    <property type="molecule type" value="Genomic_DNA"/>
</dbReference>
<dbReference type="Gene3D" id="1.10.1200.210">
    <property type="entry name" value="Chaperonin-like RbcX"/>
    <property type="match status" value="1"/>
</dbReference>
<dbReference type="AlphaFoldDB" id="A0A8S0THH0"/>
<evidence type="ECO:0000256" key="2">
    <source>
        <dbReference type="ARBA" id="ARBA00023186"/>
    </source>
</evidence>
<evidence type="ECO:0000313" key="4">
    <source>
        <dbReference type="EMBL" id="CAA3002828.1"/>
    </source>
</evidence>
<evidence type="ECO:0000256" key="3">
    <source>
        <dbReference type="ARBA" id="ARBA00023300"/>
    </source>
</evidence>
<comment type="caution">
    <text evidence="4">The sequence shown here is derived from an EMBL/GenBank/DDBJ whole genome shotgun (WGS) entry which is preliminary data.</text>
</comment>
<sequence length="198" mass="23234">MVGAILVRSFTDNFSCPFLCLDSLSSSSLNVKGNLELDKKFRRRKHLKKVNLSTSFLDAWYEWRLSAKMLSFYTFKGNSRKKRRLHALTVVSELGGQYEDTFNDVKMDIINCFTFKAVRTVLEQLYEMNPPQYAYLHNFIADNTTKSGKRFLQTLAKVISKNSVQIFLIVLLLFEPRYRVLPPWNFMARYVHLTRHDN</sequence>
<accession>A0A8S0THH0</accession>
<dbReference type="Gramene" id="OE9A033527T2">
    <property type="protein sequence ID" value="OE9A033527C2"/>
    <property type="gene ID" value="OE9A033527"/>
</dbReference>